<dbReference type="AlphaFoldDB" id="K6WNN6"/>
<feature type="domain" description="Lsr2 DNA-binding" evidence="4">
    <location>
        <begin position="81"/>
        <end position="116"/>
    </location>
</feature>
<dbReference type="InterPro" id="IPR042261">
    <property type="entry name" value="Lsr2-like_dimerization"/>
</dbReference>
<gene>
    <name evidence="5" type="ORF">GORHZ_006_00180</name>
</gene>
<dbReference type="Pfam" id="PF23359">
    <property type="entry name" value="Lsr2_DNA-bd"/>
    <property type="match status" value="1"/>
</dbReference>
<protein>
    <recommendedName>
        <fullName evidence="7">LSR2-like protein</fullName>
    </recommendedName>
</protein>
<dbReference type="Proteomes" id="UP000008363">
    <property type="component" value="Unassembled WGS sequence"/>
</dbReference>
<dbReference type="InterPro" id="IPR055370">
    <property type="entry name" value="Lsr2_DNA-bd"/>
</dbReference>
<evidence type="ECO:0000313" key="6">
    <source>
        <dbReference type="Proteomes" id="UP000008363"/>
    </source>
</evidence>
<dbReference type="InterPro" id="IPR036625">
    <property type="entry name" value="E3-bd_dom_sf"/>
</dbReference>
<feature type="region of interest" description="Disordered" evidence="2">
    <location>
        <begin position="58"/>
        <end position="85"/>
    </location>
</feature>
<dbReference type="RefSeq" id="WP_006329191.1">
    <property type="nucleotide sequence ID" value="NZ_BAHC01000006.1"/>
</dbReference>
<dbReference type="EMBL" id="BAHC01000006">
    <property type="protein sequence ID" value="GAB88149.1"/>
    <property type="molecule type" value="Genomic_DNA"/>
</dbReference>
<dbReference type="STRING" id="1108045.GORHZ_006_00180"/>
<evidence type="ECO:0000256" key="2">
    <source>
        <dbReference type="SAM" id="MobiDB-lite"/>
    </source>
</evidence>
<dbReference type="Gene3D" id="4.10.320.10">
    <property type="entry name" value="E3-binding domain"/>
    <property type="match status" value="1"/>
</dbReference>
<dbReference type="eggNOG" id="ENOG5031Z2U">
    <property type="taxonomic scope" value="Bacteria"/>
</dbReference>
<organism evidence="5 6">
    <name type="scientific">Gordonia rhizosphera NBRC 16068</name>
    <dbReference type="NCBI Taxonomy" id="1108045"/>
    <lineage>
        <taxon>Bacteria</taxon>
        <taxon>Bacillati</taxon>
        <taxon>Actinomycetota</taxon>
        <taxon>Actinomycetes</taxon>
        <taxon>Mycobacteriales</taxon>
        <taxon>Gordoniaceae</taxon>
        <taxon>Gordonia</taxon>
    </lineage>
</organism>
<dbReference type="GO" id="GO:0003677">
    <property type="term" value="F:DNA binding"/>
    <property type="evidence" value="ECO:0007669"/>
    <property type="project" value="UniProtKB-KW"/>
</dbReference>
<dbReference type="Gene3D" id="3.30.60.230">
    <property type="entry name" value="Lsr2, dimerization domain"/>
    <property type="match status" value="1"/>
</dbReference>
<dbReference type="InterPro" id="IPR024412">
    <property type="entry name" value="Lsr2_dim_dom"/>
</dbReference>
<feature type="domain" description="Lsr2 dimerization" evidence="3">
    <location>
        <begin position="1"/>
        <end position="59"/>
    </location>
</feature>
<sequence length="122" mass="13327">MATRKVLQVTDDFDGTVLSSYETVHFGIGDTTYEFDTTPQRAAAFHTDLLTYLEVSRPVHHSHATPPKTTRVPAAGSGPTSTEQKRAIRDWARTNGFRVSDRGCIPGDIVEAFEAAHNSAGH</sequence>
<evidence type="ECO:0008006" key="7">
    <source>
        <dbReference type="Google" id="ProtNLM"/>
    </source>
</evidence>
<accession>K6WNN6</accession>
<dbReference type="Pfam" id="PF11774">
    <property type="entry name" value="Lsr2"/>
    <property type="match status" value="1"/>
</dbReference>
<name>K6WNN6_9ACTN</name>
<reference evidence="5 6" key="1">
    <citation type="submission" date="2012-08" db="EMBL/GenBank/DDBJ databases">
        <title>Whole genome shotgun sequence of Gordonia rhizosphera NBRC 16068.</title>
        <authorList>
            <person name="Takarada H."/>
            <person name="Isaki S."/>
            <person name="Hosoyama A."/>
            <person name="Tsuchikane K."/>
            <person name="Katsumata H."/>
            <person name="Baba S."/>
            <person name="Ohji S."/>
            <person name="Yamazaki S."/>
            <person name="Fujita N."/>
        </authorList>
    </citation>
    <scope>NUCLEOTIDE SEQUENCE [LARGE SCALE GENOMIC DNA]</scope>
    <source>
        <strain evidence="5 6">NBRC 16068</strain>
    </source>
</reference>
<dbReference type="GO" id="GO:0016746">
    <property type="term" value="F:acyltransferase activity"/>
    <property type="evidence" value="ECO:0007669"/>
    <property type="project" value="InterPro"/>
</dbReference>
<comment type="caution">
    <text evidence="5">The sequence shown here is derived from an EMBL/GenBank/DDBJ whole genome shotgun (WGS) entry which is preliminary data.</text>
</comment>
<evidence type="ECO:0000313" key="5">
    <source>
        <dbReference type="EMBL" id="GAB88149.1"/>
    </source>
</evidence>
<evidence type="ECO:0000256" key="1">
    <source>
        <dbReference type="ARBA" id="ARBA00023125"/>
    </source>
</evidence>
<proteinExistence type="predicted"/>
<evidence type="ECO:0000259" key="4">
    <source>
        <dbReference type="Pfam" id="PF23359"/>
    </source>
</evidence>
<keyword evidence="1" id="KW-0238">DNA-binding</keyword>
<keyword evidence="6" id="KW-1185">Reference proteome</keyword>
<dbReference type="OrthoDB" id="4113332at2"/>
<evidence type="ECO:0000259" key="3">
    <source>
        <dbReference type="Pfam" id="PF11774"/>
    </source>
</evidence>